<keyword evidence="2" id="KW-0812">Transmembrane</keyword>
<feature type="transmembrane region" description="Helical" evidence="2">
    <location>
        <begin position="6"/>
        <end position="30"/>
    </location>
</feature>
<evidence type="ECO:0000313" key="3">
    <source>
        <dbReference type="EMBL" id="PIC54861.1"/>
    </source>
</evidence>
<gene>
    <name evidence="3" type="primary">Cni-T07D10.1</name>
    <name evidence="3" type="synonym">Cnig_chr_I.g3940</name>
    <name evidence="3" type="ORF">B9Z55_003940</name>
</gene>
<evidence type="ECO:0000256" key="1">
    <source>
        <dbReference type="SAM" id="MobiDB-lite"/>
    </source>
</evidence>
<feature type="region of interest" description="Disordered" evidence="1">
    <location>
        <begin position="224"/>
        <end position="253"/>
    </location>
</feature>
<sequence length="287" mass="33221">MIIASIEITCFHIFLGILMFGIYLILHQFYQQFKLRRERKEPNVFDQFEKIPGLHTIENNSHTFYCGAQDYTMCSSRKLARIYKQDRLRVERLLNKLLLGSHIRVPDNTVAVCIPTWCSKIGTKYHEFKCTPPAPYCPCPTILSEFNYTYKMVSGRVQATFYHNRRCTCLAGICIYMRIPNEPWFFGDLPEDLIIDLIEPAIKSYSPRRGRRYRHTPPLVPAFRPNAPPIEISSSEEYTDVDESEDSDNERPPCYASVFGARIDATSRIDEVAPPNYFSLFSNSSSL</sequence>
<accession>A0A2G5VT54</accession>
<dbReference type="EMBL" id="PDUG01000001">
    <property type="protein sequence ID" value="PIC54861.1"/>
    <property type="molecule type" value="Genomic_DNA"/>
</dbReference>
<comment type="caution">
    <text evidence="3">The sequence shown here is derived from an EMBL/GenBank/DDBJ whole genome shotgun (WGS) entry which is preliminary data.</text>
</comment>
<keyword evidence="2" id="KW-1133">Transmembrane helix</keyword>
<proteinExistence type="predicted"/>
<evidence type="ECO:0000313" key="4">
    <source>
        <dbReference type="Proteomes" id="UP000230233"/>
    </source>
</evidence>
<dbReference type="Proteomes" id="UP000230233">
    <property type="component" value="Chromosome I"/>
</dbReference>
<protein>
    <submittedName>
        <fullName evidence="3">Uncharacterized protein</fullName>
    </submittedName>
</protein>
<dbReference type="PANTHER" id="PTHR34005:SF8">
    <property type="entry name" value="CX DOMAIN-CONTAINING PROTEIN"/>
    <property type="match status" value="1"/>
</dbReference>
<reference evidence="4" key="1">
    <citation type="submission" date="2017-10" db="EMBL/GenBank/DDBJ databases">
        <title>Rapid genome shrinkage in a self-fertile nematode reveals novel sperm competition proteins.</title>
        <authorList>
            <person name="Yin D."/>
            <person name="Schwarz E.M."/>
            <person name="Thomas C.G."/>
            <person name="Felde R.L."/>
            <person name="Korf I.F."/>
            <person name="Cutter A.D."/>
            <person name="Schartner C.M."/>
            <person name="Ralston E.J."/>
            <person name="Meyer B.J."/>
            <person name="Haag E.S."/>
        </authorList>
    </citation>
    <scope>NUCLEOTIDE SEQUENCE [LARGE SCALE GENOMIC DNA]</scope>
    <source>
        <strain evidence="4">JU1422</strain>
    </source>
</reference>
<organism evidence="3 4">
    <name type="scientific">Caenorhabditis nigoni</name>
    <dbReference type="NCBI Taxonomy" id="1611254"/>
    <lineage>
        <taxon>Eukaryota</taxon>
        <taxon>Metazoa</taxon>
        <taxon>Ecdysozoa</taxon>
        <taxon>Nematoda</taxon>
        <taxon>Chromadorea</taxon>
        <taxon>Rhabditida</taxon>
        <taxon>Rhabditina</taxon>
        <taxon>Rhabditomorpha</taxon>
        <taxon>Rhabditoidea</taxon>
        <taxon>Rhabditidae</taxon>
        <taxon>Peloderinae</taxon>
        <taxon>Caenorhabditis</taxon>
    </lineage>
</organism>
<keyword evidence="4" id="KW-1185">Reference proteome</keyword>
<feature type="compositionally biased region" description="Acidic residues" evidence="1">
    <location>
        <begin position="237"/>
        <end position="248"/>
    </location>
</feature>
<dbReference type="OrthoDB" id="5800910at2759"/>
<evidence type="ECO:0000256" key="2">
    <source>
        <dbReference type="SAM" id="Phobius"/>
    </source>
</evidence>
<dbReference type="AlphaFoldDB" id="A0A2G5VT54"/>
<name>A0A2G5VT54_9PELO</name>
<dbReference type="PANTHER" id="PTHR34005">
    <property type="entry name" value="PROTEIN CBG15054-RELATED"/>
    <property type="match status" value="1"/>
</dbReference>
<keyword evidence="2" id="KW-0472">Membrane</keyword>